<evidence type="ECO:0000256" key="4">
    <source>
        <dbReference type="HAMAP-Rule" id="MF_00028"/>
    </source>
</evidence>
<keyword evidence="7" id="KW-1185">Reference proteome</keyword>
<keyword evidence="2 4" id="KW-0169">Cobalamin biosynthesis</keyword>
<dbReference type="NCBIfam" id="NF001989">
    <property type="entry name" value="PRK00784.1"/>
    <property type="match status" value="1"/>
</dbReference>
<dbReference type="EMBL" id="BEXA01000003">
    <property type="protein sequence ID" value="GAY73645.1"/>
    <property type="molecule type" value="Genomic_DNA"/>
</dbReference>
<dbReference type="CDD" id="cd05389">
    <property type="entry name" value="CobQ_N"/>
    <property type="match status" value="1"/>
</dbReference>
<comment type="caution">
    <text evidence="6">The sequence shown here is derived from an EMBL/GenBank/DDBJ whole genome shotgun (WGS) entry which is preliminary data.</text>
</comment>
<evidence type="ECO:0000256" key="1">
    <source>
        <dbReference type="ARBA" id="ARBA00004953"/>
    </source>
</evidence>
<dbReference type="InterPro" id="IPR002586">
    <property type="entry name" value="CobQ/CobB/MinD/ParA_Nub-bd_dom"/>
</dbReference>
<comment type="function">
    <text evidence="4">Catalyzes amidations at positions B, D, E, and G on adenosylcobyrinic A,C-diamide. NH(2) groups are provided by glutamine, and one molecule of ATP is hydrogenolyzed for each amidation.</text>
</comment>
<dbReference type="AlphaFoldDB" id="A0A401FMN4"/>
<dbReference type="NCBIfam" id="TIGR00313">
    <property type="entry name" value="cobQ"/>
    <property type="match status" value="1"/>
</dbReference>
<evidence type="ECO:0000313" key="7">
    <source>
        <dbReference type="Proteomes" id="UP000286974"/>
    </source>
</evidence>
<dbReference type="GO" id="GO:0015420">
    <property type="term" value="F:ABC-type vitamin B12 transporter activity"/>
    <property type="evidence" value="ECO:0007669"/>
    <property type="project" value="UniProtKB-UniRule"/>
</dbReference>
<dbReference type="UniPathway" id="UPA00148"/>
<organism evidence="6 7">
    <name type="scientific">Lentilactobacillus kosonis</name>
    <dbReference type="NCBI Taxonomy" id="2810561"/>
    <lineage>
        <taxon>Bacteria</taxon>
        <taxon>Bacillati</taxon>
        <taxon>Bacillota</taxon>
        <taxon>Bacilli</taxon>
        <taxon>Lactobacillales</taxon>
        <taxon>Lactobacillaceae</taxon>
        <taxon>Lentilactobacillus</taxon>
    </lineage>
</organism>
<evidence type="ECO:0000256" key="2">
    <source>
        <dbReference type="ARBA" id="ARBA00022573"/>
    </source>
</evidence>
<sequence length="271" mass="29420">MTTMKVMFQGTASDSGKSWVAAALCRVLKRQGLRVAPFKSQNMALNSFITSEGFEMGRAQVFQAEAAKVAPDVRMNPILLKPTTDSDSQVVIMGNVYGNMDAASYQRFKPKLRTKVGEIFNSLASENDVMVLEGAGSPAEINLNENDIANMGMARIADSPVILVADIDRGGVFASIYGTIKLLPLEDQKRIKGIIINKFRGDPSLLTSGNDMIEELTGVPVLGVLPMTDVDLDDEDSVALTSKRLLKDDTKDIDIAVISLSKFLTLLIFIV</sequence>
<dbReference type="PANTHER" id="PTHR21343:SF1">
    <property type="entry name" value="COBYRIC ACID SYNTHASE"/>
    <property type="match status" value="1"/>
</dbReference>
<gene>
    <name evidence="4" type="primary">cobQ</name>
    <name evidence="6" type="ORF">NBRC111893_1791</name>
</gene>
<dbReference type="HAMAP" id="MF_00028">
    <property type="entry name" value="CobQ"/>
    <property type="match status" value="1"/>
</dbReference>
<dbReference type="PANTHER" id="PTHR21343">
    <property type="entry name" value="DETHIOBIOTIN SYNTHETASE"/>
    <property type="match status" value="1"/>
</dbReference>
<keyword evidence="3 4" id="KW-0315">Glutamine amidotransferase</keyword>
<dbReference type="InterPro" id="IPR004459">
    <property type="entry name" value="CobQ_synth"/>
</dbReference>
<dbReference type="InterPro" id="IPR027417">
    <property type="entry name" value="P-loop_NTPase"/>
</dbReference>
<dbReference type="Pfam" id="PF01656">
    <property type="entry name" value="CbiA"/>
    <property type="match status" value="1"/>
</dbReference>
<accession>A0A401FMN4</accession>
<dbReference type="SUPFAM" id="SSF52540">
    <property type="entry name" value="P-loop containing nucleoside triphosphate hydrolases"/>
    <property type="match status" value="1"/>
</dbReference>
<dbReference type="Proteomes" id="UP000286974">
    <property type="component" value="Unassembled WGS sequence"/>
</dbReference>
<comment type="similarity">
    <text evidence="4">Belongs to the CobB/CobQ family. CobQ subfamily.</text>
</comment>
<reference evidence="6 7" key="1">
    <citation type="submission" date="2017-11" db="EMBL/GenBank/DDBJ databases">
        <title>Draft Genome Sequence of Lactobacillus curieae NBRC 111893 isolated from Koso, a Japanese sugar-Vegetable Fermented Beverage.</title>
        <authorList>
            <person name="Chiou T.Y."/>
            <person name="Oshima K."/>
            <person name="Suda W."/>
            <person name="Hattori M."/>
            <person name="Takahashi T."/>
        </authorList>
    </citation>
    <scope>NUCLEOTIDE SEQUENCE [LARGE SCALE GENOMIC DNA]</scope>
    <source>
        <strain evidence="6 7">NBRC111893</strain>
    </source>
</reference>
<protein>
    <recommendedName>
        <fullName evidence="4">Cobyric acid synthase</fullName>
    </recommendedName>
</protein>
<comment type="caution">
    <text evidence="4">Lacks conserved residue(s) required for the propagation of feature annotation.</text>
</comment>
<dbReference type="InterPro" id="IPR047045">
    <property type="entry name" value="CobQ_N"/>
</dbReference>
<evidence type="ECO:0000313" key="6">
    <source>
        <dbReference type="EMBL" id="GAY73645.1"/>
    </source>
</evidence>
<keyword evidence="6" id="KW-0436">Ligase</keyword>
<proteinExistence type="inferred from homology"/>
<name>A0A401FMN4_9LACO</name>
<dbReference type="GO" id="GO:0016874">
    <property type="term" value="F:ligase activity"/>
    <property type="evidence" value="ECO:0007669"/>
    <property type="project" value="UniProtKB-KW"/>
</dbReference>
<feature type="domain" description="CobQ/CobB/MinD/ParA nucleotide binding" evidence="5">
    <location>
        <begin position="6"/>
        <end position="229"/>
    </location>
</feature>
<evidence type="ECO:0000259" key="5">
    <source>
        <dbReference type="Pfam" id="PF01656"/>
    </source>
</evidence>
<comment type="pathway">
    <text evidence="1 4">Cofactor biosynthesis; adenosylcobalamin biosynthesis.</text>
</comment>
<dbReference type="GO" id="GO:0009236">
    <property type="term" value="P:cobalamin biosynthetic process"/>
    <property type="evidence" value="ECO:0007669"/>
    <property type="project" value="UniProtKB-UniRule"/>
</dbReference>
<dbReference type="Gene3D" id="3.40.50.300">
    <property type="entry name" value="P-loop containing nucleotide triphosphate hydrolases"/>
    <property type="match status" value="1"/>
</dbReference>
<evidence type="ECO:0000256" key="3">
    <source>
        <dbReference type="ARBA" id="ARBA00022962"/>
    </source>
</evidence>